<reference evidence="2" key="1">
    <citation type="submission" date="2021-02" db="EMBL/GenBank/DDBJ databases">
        <authorList>
            <person name="Dougan E. K."/>
            <person name="Rhodes N."/>
            <person name="Thang M."/>
            <person name="Chan C."/>
        </authorList>
    </citation>
    <scope>NUCLEOTIDE SEQUENCE</scope>
</reference>
<sequence>MKKEVSEQVLEEEPGMLLAKLRQERPEMLLAKEDLGKSIQSIRDAAGAYDFHDTQWQACKSISDTQEADSHPRADQRFAQWDLGVEVAHGRELSDENELVLLQQGHSEDLPYGDRFKILRHVIEARTKADALVLALRPVSDAQHRFSLVVTASQEPEAMAEANENTVRATFDTETFVLKIKGKTTDFVLRRRAGPRGAMRGGDLLPIGFLLCPERCSLVVSPGKKIELTLRPNPEEWLPAGTRVRIHGLKGASELNGALGSVTDFFESSGKFLPARYGVKIEGQGVVWKRLQRKNLEPVPEKDSSDGSMNASRTSAPDAADEAAGAKQDSAKKQQQSTPVKVTGCALAWSAGRRATGVE</sequence>
<feature type="compositionally biased region" description="Low complexity" evidence="1">
    <location>
        <begin position="316"/>
        <end position="336"/>
    </location>
</feature>
<dbReference type="AlphaFoldDB" id="A0A813DE41"/>
<accession>A0A813DE41</accession>
<comment type="caution">
    <text evidence="2">The sequence shown here is derived from an EMBL/GenBank/DDBJ whole genome shotgun (WGS) entry which is preliminary data.</text>
</comment>
<name>A0A813DE41_POLGL</name>
<protein>
    <submittedName>
        <fullName evidence="2">Uncharacterized protein</fullName>
    </submittedName>
</protein>
<evidence type="ECO:0000256" key="1">
    <source>
        <dbReference type="SAM" id="MobiDB-lite"/>
    </source>
</evidence>
<organism evidence="2 3">
    <name type="scientific">Polarella glacialis</name>
    <name type="common">Dinoflagellate</name>
    <dbReference type="NCBI Taxonomy" id="89957"/>
    <lineage>
        <taxon>Eukaryota</taxon>
        <taxon>Sar</taxon>
        <taxon>Alveolata</taxon>
        <taxon>Dinophyceae</taxon>
        <taxon>Suessiales</taxon>
        <taxon>Suessiaceae</taxon>
        <taxon>Polarella</taxon>
    </lineage>
</organism>
<gene>
    <name evidence="2" type="ORF">PGLA1383_LOCUS3417</name>
</gene>
<evidence type="ECO:0000313" key="2">
    <source>
        <dbReference type="EMBL" id="CAE8584486.1"/>
    </source>
</evidence>
<dbReference type="EMBL" id="CAJNNV010001197">
    <property type="protein sequence ID" value="CAE8584486.1"/>
    <property type="molecule type" value="Genomic_DNA"/>
</dbReference>
<keyword evidence="3" id="KW-1185">Reference proteome</keyword>
<dbReference type="Proteomes" id="UP000654075">
    <property type="component" value="Unassembled WGS sequence"/>
</dbReference>
<feature type="region of interest" description="Disordered" evidence="1">
    <location>
        <begin position="297"/>
        <end position="342"/>
    </location>
</feature>
<feature type="compositionally biased region" description="Polar residues" evidence="1">
    <location>
        <begin position="306"/>
        <end position="315"/>
    </location>
</feature>
<dbReference type="OrthoDB" id="443440at2759"/>
<evidence type="ECO:0000313" key="3">
    <source>
        <dbReference type="Proteomes" id="UP000654075"/>
    </source>
</evidence>
<feature type="non-terminal residue" evidence="2">
    <location>
        <position position="1"/>
    </location>
</feature>
<proteinExistence type="predicted"/>